<protein>
    <submittedName>
        <fullName evidence="1">(northern house mosquito) hypothetical protein</fullName>
    </submittedName>
</protein>
<dbReference type="EMBL" id="HBUE01330432">
    <property type="protein sequence ID" value="CAG6592992.1"/>
    <property type="molecule type" value="Transcribed_RNA"/>
</dbReference>
<name>A0A8D8KSU5_CULPI</name>
<dbReference type="EMBL" id="HBUE01223758">
    <property type="protein sequence ID" value="CAG6540916.1"/>
    <property type="molecule type" value="Transcribed_RNA"/>
</dbReference>
<dbReference type="AlphaFoldDB" id="A0A8D8KSU5"/>
<accession>A0A8D8KSU5</accession>
<reference evidence="1" key="1">
    <citation type="submission" date="2021-05" db="EMBL/GenBank/DDBJ databases">
        <authorList>
            <person name="Alioto T."/>
            <person name="Alioto T."/>
            <person name="Gomez Garrido J."/>
        </authorList>
    </citation>
    <scope>NUCLEOTIDE SEQUENCE</scope>
</reference>
<dbReference type="EMBL" id="HBUE01223764">
    <property type="protein sequence ID" value="CAG6540921.1"/>
    <property type="molecule type" value="Transcribed_RNA"/>
</dbReference>
<proteinExistence type="predicted"/>
<organism evidence="1">
    <name type="scientific">Culex pipiens</name>
    <name type="common">House mosquito</name>
    <dbReference type="NCBI Taxonomy" id="7175"/>
    <lineage>
        <taxon>Eukaryota</taxon>
        <taxon>Metazoa</taxon>
        <taxon>Ecdysozoa</taxon>
        <taxon>Arthropoda</taxon>
        <taxon>Hexapoda</taxon>
        <taxon>Insecta</taxon>
        <taxon>Pterygota</taxon>
        <taxon>Neoptera</taxon>
        <taxon>Endopterygota</taxon>
        <taxon>Diptera</taxon>
        <taxon>Nematocera</taxon>
        <taxon>Culicoidea</taxon>
        <taxon>Culicidae</taxon>
        <taxon>Culicinae</taxon>
        <taxon>Culicini</taxon>
        <taxon>Culex</taxon>
        <taxon>Culex</taxon>
    </lineage>
</organism>
<sequence>MVRLVAGEKVWAMVLPLVHAFTHGLRSLSTITWSSLPVLLLLVGFEETLDGCLVGVLAADVYDVITCCCCCCCSPVNTGRDSSTWWVAPARKPRRPTFEDLLLLLGGNAG</sequence>
<dbReference type="EMBL" id="HBUE01330426">
    <property type="protein sequence ID" value="CAG6592987.1"/>
    <property type="molecule type" value="Transcribed_RNA"/>
</dbReference>
<evidence type="ECO:0000313" key="1">
    <source>
        <dbReference type="EMBL" id="CAG6592992.1"/>
    </source>
</evidence>